<feature type="domain" description="Disease resistance protein winged helix" evidence="5">
    <location>
        <begin position="162"/>
        <end position="225"/>
    </location>
</feature>
<gene>
    <name evidence="7" type="ORF">LUZ61_016071</name>
</gene>
<dbReference type="Gene3D" id="1.10.10.10">
    <property type="entry name" value="Winged helix-like DNA-binding domain superfamily/Winged helix DNA-binding domain"/>
    <property type="match status" value="1"/>
</dbReference>
<sequence>MLVLDDLWDKDLWLLLNNAFSSMNIKSRVVITTRRKDIASLADTNCVIHLQNLTYKDARDLLFKETFSVLERAEYCSVDLLNVAEEFVSICGGWPLAIVSIAHVLKSKIDKAVWTSLKNELHMHMNNNPTLKGLVDAFSLSFNDLPSHLKNCFLHCSIVPVIKTKWVIKLWAAEGFITEVGETKETMEELAMQCIKEVVDHCLLEVIDCNSDGEPKRLQMIQVVRVIALNMAVKEKFGTALSKDYHNNEIDCRIRRVSIWDCEDNLRLPEGSELLRSFILFGCKKLERSIINVLSTCRLLRVLCLRGTKITTLPSCIAELFNLHYLDLRHSEVKYIPISFEKLEKLEMLDLRCCVPVILPLGLPKLHKLRHLLLRTPSSYHDPYFLNDTDTCALKNLQTLKGIVATKDAFQLVNLKQLRSLSVLVPGINEYARVLWESLAQLNRLTSLEIVYEKYDELVSWKVLSNLAKLHFVGKIIQISSEFFNAFPKLNVLMMTSSELVIDHLPFFSGLSNLVELWLNNAYRGSGLTFRKDWFPKLKRLVLAEMEQPISIHIEEGTMQSLHILELSYIKQLKEVPKGLIYLTSLSKLFICEVPQVSEEKLQVVYRGAHKVPKIDFLSDPLKGVPSRQESKSWADVGAKIFSVIWLLILVIIAAFFPMHMKLFIALNVIFIFAVFSGNKISTSSRFSGLHGESG</sequence>
<evidence type="ECO:0000259" key="4">
    <source>
        <dbReference type="Pfam" id="PF00931"/>
    </source>
</evidence>
<evidence type="ECO:0000313" key="7">
    <source>
        <dbReference type="EMBL" id="KAJ3686907.1"/>
    </source>
</evidence>
<evidence type="ECO:0000256" key="2">
    <source>
        <dbReference type="ARBA" id="ARBA00022821"/>
    </source>
</evidence>
<dbReference type="PANTHER" id="PTHR23155">
    <property type="entry name" value="DISEASE RESISTANCE PROTEIN RP"/>
    <property type="match status" value="1"/>
</dbReference>
<keyword evidence="3" id="KW-0472">Membrane</keyword>
<dbReference type="Gene3D" id="1.10.8.430">
    <property type="entry name" value="Helical domain of apoptotic protease-activating factors"/>
    <property type="match status" value="1"/>
</dbReference>
<evidence type="ECO:0000259" key="6">
    <source>
        <dbReference type="Pfam" id="PF23598"/>
    </source>
</evidence>
<accession>A0AAD5Z4T1</accession>
<dbReference type="SUPFAM" id="SSF52540">
    <property type="entry name" value="P-loop containing nucleoside triphosphate hydrolases"/>
    <property type="match status" value="1"/>
</dbReference>
<evidence type="ECO:0000256" key="1">
    <source>
        <dbReference type="ARBA" id="ARBA00022737"/>
    </source>
</evidence>
<dbReference type="InterPro" id="IPR027417">
    <property type="entry name" value="P-loop_NTPase"/>
</dbReference>
<dbReference type="InterPro" id="IPR044974">
    <property type="entry name" value="Disease_R_plants"/>
</dbReference>
<dbReference type="AlphaFoldDB" id="A0AAD5Z4T1"/>
<dbReference type="Pfam" id="PF23559">
    <property type="entry name" value="WHD_DRP"/>
    <property type="match status" value="1"/>
</dbReference>
<dbReference type="GO" id="GO:0098542">
    <property type="term" value="P:defense response to other organism"/>
    <property type="evidence" value="ECO:0007669"/>
    <property type="project" value="TreeGrafter"/>
</dbReference>
<name>A0AAD5Z4T1_9POAL</name>
<dbReference type="GO" id="GO:0043531">
    <property type="term" value="F:ADP binding"/>
    <property type="evidence" value="ECO:0007669"/>
    <property type="project" value="InterPro"/>
</dbReference>
<dbReference type="Proteomes" id="UP001210211">
    <property type="component" value="Unassembled WGS sequence"/>
</dbReference>
<reference evidence="7 8" key="1">
    <citation type="journal article" date="2022" name="Cell">
        <title>Repeat-based holocentromeres influence genome architecture and karyotype evolution.</title>
        <authorList>
            <person name="Hofstatter P.G."/>
            <person name="Thangavel G."/>
            <person name="Lux T."/>
            <person name="Neumann P."/>
            <person name="Vondrak T."/>
            <person name="Novak P."/>
            <person name="Zhang M."/>
            <person name="Costa L."/>
            <person name="Castellani M."/>
            <person name="Scott A."/>
            <person name="Toegelov H."/>
            <person name="Fuchs J."/>
            <person name="Mata-Sucre Y."/>
            <person name="Dias Y."/>
            <person name="Vanzela A.L.L."/>
            <person name="Huettel B."/>
            <person name="Almeida C.C.S."/>
            <person name="Simkova H."/>
            <person name="Souza G."/>
            <person name="Pedrosa-Harand A."/>
            <person name="Macas J."/>
            <person name="Mayer K.F.X."/>
            <person name="Houben A."/>
            <person name="Marques A."/>
        </authorList>
    </citation>
    <scope>NUCLEOTIDE SEQUENCE [LARGE SCALE GENOMIC DNA]</scope>
    <source>
        <strain evidence="7">RhyTen1mFocal</strain>
    </source>
</reference>
<keyword evidence="2" id="KW-0611">Plant defense</keyword>
<dbReference type="EMBL" id="JAMRDG010000002">
    <property type="protein sequence ID" value="KAJ3686907.1"/>
    <property type="molecule type" value="Genomic_DNA"/>
</dbReference>
<dbReference type="Pfam" id="PF00931">
    <property type="entry name" value="NB-ARC"/>
    <property type="match status" value="1"/>
</dbReference>
<keyword evidence="8" id="KW-1185">Reference proteome</keyword>
<dbReference type="Gene3D" id="3.40.50.300">
    <property type="entry name" value="P-loop containing nucleotide triphosphate hydrolases"/>
    <property type="match status" value="1"/>
</dbReference>
<keyword evidence="3" id="KW-1133">Transmembrane helix</keyword>
<dbReference type="SUPFAM" id="SSF52058">
    <property type="entry name" value="L domain-like"/>
    <property type="match status" value="1"/>
</dbReference>
<evidence type="ECO:0008006" key="9">
    <source>
        <dbReference type="Google" id="ProtNLM"/>
    </source>
</evidence>
<organism evidence="7 8">
    <name type="scientific">Rhynchospora tenuis</name>
    <dbReference type="NCBI Taxonomy" id="198213"/>
    <lineage>
        <taxon>Eukaryota</taxon>
        <taxon>Viridiplantae</taxon>
        <taxon>Streptophyta</taxon>
        <taxon>Embryophyta</taxon>
        <taxon>Tracheophyta</taxon>
        <taxon>Spermatophyta</taxon>
        <taxon>Magnoliopsida</taxon>
        <taxon>Liliopsida</taxon>
        <taxon>Poales</taxon>
        <taxon>Cyperaceae</taxon>
        <taxon>Cyperoideae</taxon>
        <taxon>Rhynchosporeae</taxon>
        <taxon>Rhynchospora</taxon>
    </lineage>
</organism>
<comment type="caution">
    <text evidence="7">The sequence shown here is derived from an EMBL/GenBank/DDBJ whole genome shotgun (WGS) entry which is preliminary data.</text>
</comment>
<dbReference type="PANTHER" id="PTHR23155:SF1182">
    <property type="entry name" value="OS07G0186500 PROTEIN"/>
    <property type="match status" value="1"/>
</dbReference>
<keyword evidence="3" id="KW-0812">Transmembrane</keyword>
<evidence type="ECO:0000313" key="8">
    <source>
        <dbReference type="Proteomes" id="UP001210211"/>
    </source>
</evidence>
<dbReference type="InterPro" id="IPR002182">
    <property type="entry name" value="NB-ARC"/>
</dbReference>
<evidence type="ECO:0000256" key="3">
    <source>
        <dbReference type="SAM" id="Phobius"/>
    </source>
</evidence>
<feature type="domain" description="NB-ARC" evidence="4">
    <location>
        <begin position="1"/>
        <end position="67"/>
    </location>
</feature>
<protein>
    <recommendedName>
        <fullName evidence="9">NB-ARC domain-containing protein</fullName>
    </recommendedName>
</protein>
<proteinExistence type="predicted"/>
<dbReference type="InterPro" id="IPR042197">
    <property type="entry name" value="Apaf_helical"/>
</dbReference>
<dbReference type="InterPro" id="IPR058922">
    <property type="entry name" value="WHD_DRP"/>
</dbReference>
<dbReference type="InterPro" id="IPR055414">
    <property type="entry name" value="LRR_R13L4/SHOC2-like"/>
</dbReference>
<feature type="transmembrane region" description="Helical" evidence="3">
    <location>
        <begin position="637"/>
        <end position="657"/>
    </location>
</feature>
<evidence type="ECO:0000259" key="5">
    <source>
        <dbReference type="Pfam" id="PF23559"/>
    </source>
</evidence>
<dbReference type="InterPro" id="IPR036388">
    <property type="entry name" value="WH-like_DNA-bd_sf"/>
</dbReference>
<dbReference type="Gene3D" id="3.80.10.10">
    <property type="entry name" value="Ribonuclease Inhibitor"/>
    <property type="match status" value="1"/>
</dbReference>
<dbReference type="Pfam" id="PF23598">
    <property type="entry name" value="LRR_14"/>
    <property type="match status" value="1"/>
</dbReference>
<keyword evidence="1" id="KW-0677">Repeat</keyword>
<feature type="domain" description="Disease resistance R13L4/SHOC-2-like LRR" evidence="6">
    <location>
        <begin position="275"/>
        <end position="591"/>
    </location>
</feature>
<dbReference type="InterPro" id="IPR032675">
    <property type="entry name" value="LRR_dom_sf"/>
</dbReference>